<sequence>MAVEGISSHFCPLLHSVVLNYIPLSRGKIVAPDQVTCLQDFSTLSATGNTDVPTAKQILYRYRICSPQLPFLYAHVFNSCSHVCVGSGPVDSQKSKSDRLSNQKVVTQKRHNFSSRQVQAIECARGEVALGDGRFQTISVQRLEGFGVDAEKDTGEHSE</sequence>
<name>R0L3T9_ANAPL</name>
<organism evidence="1 2">
    <name type="scientific">Anas platyrhynchos</name>
    <name type="common">Mallard</name>
    <name type="synonym">Anas boschas</name>
    <dbReference type="NCBI Taxonomy" id="8839"/>
    <lineage>
        <taxon>Eukaryota</taxon>
        <taxon>Metazoa</taxon>
        <taxon>Chordata</taxon>
        <taxon>Craniata</taxon>
        <taxon>Vertebrata</taxon>
        <taxon>Euteleostomi</taxon>
        <taxon>Archelosauria</taxon>
        <taxon>Archosauria</taxon>
        <taxon>Dinosauria</taxon>
        <taxon>Saurischia</taxon>
        <taxon>Theropoda</taxon>
        <taxon>Coelurosauria</taxon>
        <taxon>Aves</taxon>
        <taxon>Neognathae</taxon>
        <taxon>Galloanserae</taxon>
        <taxon>Anseriformes</taxon>
        <taxon>Anatidae</taxon>
        <taxon>Anatinae</taxon>
        <taxon>Anas</taxon>
    </lineage>
</organism>
<proteinExistence type="predicted"/>
<dbReference type="AlphaFoldDB" id="R0L3T9"/>
<evidence type="ECO:0000313" key="1">
    <source>
        <dbReference type="EMBL" id="EOB00254.1"/>
    </source>
</evidence>
<reference evidence="2" key="1">
    <citation type="journal article" date="2013" name="Nat. Genet.">
        <title>The duck genome and transcriptome provide insight into an avian influenza virus reservoir species.</title>
        <authorList>
            <person name="Huang Y."/>
            <person name="Li Y."/>
            <person name="Burt D.W."/>
            <person name="Chen H."/>
            <person name="Zhang Y."/>
            <person name="Qian W."/>
            <person name="Kim H."/>
            <person name="Gan S."/>
            <person name="Zhao Y."/>
            <person name="Li J."/>
            <person name="Yi K."/>
            <person name="Feng H."/>
            <person name="Zhu P."/>
            <person name="Li B."/>
            <person name="Liu Q."/>
            <person name="Fairley S."/>
            <person name="Magor K.E."/>
            <person name="Du Z."/>
            <person name="Hu X."/>
            <person name="Goodman L."/>
            <person name="Tafer H."/>
            <person name="Vignal A."/>
            <person name="Lee T."/>
            <person name="Kim K.W."/>
            <person name="Sheng Z."/>
            <person name="An Y."/>
            <person name="Searle S."/>
            <person name="Herrero J."/>
            <person name="Groenen M.A."/>
            <person name="Crooijmans R.P."/>
            <person name="Faraut T."/>
            <person name="Cai Q."/>
            <person name="Webster R.G."/>
            <person name="Aldridge J.R."/>
            <person name="Warren W.C."/>
            <person name="Bartschat S."/>
            <person name="Kehr S."/>
            <person name="Marz M."/>
            <person name="Stadler P.F."/>
            <person name="Smith J."/>
            <person name="Kraus R.H."/>
            <person name="Zhao Y."/>
            <person name="Ren L."/>
            <person name="Fei J."/>
            <person name="Morisson M."/>
            <person name="Kaiser P."/>
            <person name="Griffin D.K."/>
            <person name="Rao M."/>
            <person name="Pitel F."/>
            <person name="Wang J."/>
            <person name="Li N."/>
        </authorList>
    </citation>
    <scope>NUCLEOTIDE SEQUENCE [LARGE SCALE GENOMIC DNA]</scope>
</reference>
<dbReference type="Proteomes" id="UP000296049">
    <property type="component" value="Unassembled WGS sequence"/>
</dbReference>
<gene>
    <name evidence="1" type="ORF">Anapl_08746</name>
</gene>
<keyword evidence="2" id="KW-1185">Reference proteome</keyword>
<protein>
    <submittedName>
        <fullName evidence="1">Uncharacterized protein</fullName>
    </submittedName>
</protein>
<dbReference type="EMBL" id="KB743214">
    <property type="protein sequence ID" value="EOB00254.1"/>
    <property type="molecule type" value="Genomic_DNA"/>
</dbReference>
<evidence type="ECO:0000313" key="2">
    <source>
        <dbReference type="Proteomes" id="UP000296049"/>
    </source>
</evidence>
<accession>R0L3T9</accession>